<dbReference type="Gene3D" id="3.30.530.20">
    <property type="match status" value="1"/>
</dbReference>
<dbReference type="AlphaFoldDB" id="A0A844CIF8"/>
<dbReference type="RefSeq" id="WP_154150104.1">
    <property type="nucleotide sequence ID" value="NZ_SZWE01000001.1"/>
</dbReference>
<dbReference type="OrthoDB" id="7860307at2"/>
<name>A0A844CIF8_9RHOB</name>
<dbReference type="CDD" id="cd07812">
    <property type="entry name" value="SRPBCC"/>
    <property type="match status" value="1"/>
</dbReference>
<dbReference type="EMBL" id="SZWE01000001">
    <property type="protein sequence ID" value="MRU15101.1"/>
    <property type="molecule type" value="Genomic_DNA"/>
</dbReference>
<reference evidence="1 2" key="1">
    <citation type="submission" date="2019-05" db="EMBL/GenBank/DDBJ databases">
        <title>Roseovarius bejariae sp. nov., a moderately halophylic bacterium isolated from a saline soil in Rambla Salada (Murcia).</title>
        <authorList>
            <person name="Castro D.J."/>
            <person name="Gomez-Altuve A."/>
            <person name="Reina J.C."/>
            <person name="Rodriguez M."/>
            <person name="Sampedro I."/>
            <person name="Llamas I."/>
            <person name="Martinez-Checa F."/>
        </authorList>
    </citation>
    <scope>NUCLEOTIDE SEQUENCE [LARGE SCALE GENOMIC DNA]</scope>
    <source>
        <strain evidence="1 2">A21</strain>
    </source>
</reference>
<dbReference type="SUPFAM" id="SSF55961">
    <property type="entry name" value="Bet v1-like"/>
    <property type="match status" value="1"/>
</dbReference>
<accession>A0A844CIF8</accession>
<evidence type="ECO:0000313" key="2">
    <source>
        <dbReference type="Proteomes" id="UP000564704"/>
    </source>
</evidence>
<dbReference type="InterPro" id="IPR023393">
    <property type="entry name" value="START-like_dom_sf"/>
</dbReference>
<protein>
    <submittedName>
        <fullName evidence="1">SRPBCC family protein</fullName>
    </submittedName>
</protein>
<keyword evidence="2" id="KW-1185">Reference proteome</keyword>
<dbReference type="Proteomes" id="UP000564704">
    <property type="component" value="Unassembled WGS sequence"/>
</dbReference>
<comment type="caution">
    <text evidence="1">The sequence shown here is derived from an EMBL/GenBank/DDBJ whole genome shotgun (WGS) entry which is preliminary data.</text>
</comment>
<gene>
    <name evidence="1" type="ORF">FDP25_06620</name>
</gene>
<organism evidence="1 2">
    <name type="scientific">Roseovarius bejariae</name>
    <dbReference type="NCBI Taxonomy" id="2576383"/>
    <lineage>
        <taxon>Bacteria</taxon>
        <taxon>Pseudomonadati</taxon>
        <taxon>Pseudomonadota</taxon>
        <taxon>Alphaproteobacteria</taxon>
        <taxon>Rhodobacterales</taxon>
        <taxon>Roseobacteraceae</taxon>
        <taxon>Roseovarius</taxon>
    </lineage>
</organism>
<sequence length="155" mass="17841">MKFSTKEDVEAPIDFVFNEVSDFQAFERAALRRGAEIQRVDGLQAPGVGMSWRAQFKFRGRKREARIDITQYDRPNALVCTFETGLLQGTLDVDLVALSRNRTRLSIVAELSPRNLTARLLMQSIKLARSSVDKKFRFRVAHFAKELEERHKRLA</sequence>
<proteinExistence type="predicted"/>
<evidence type="ECO:0000313" key="1">
    <source>
        <dbReference type="EMBL" id="MRU15101.1"/>
    </source>
</evidence>